<evidence type="ECO:0000313" key="3">
    <source>
        <dbReference type="Proteomes" id="UP000701801"/>
    </source>
</evidence>
<proteinExistence type="predicted"/>
<dbReference type="AlphaFoldDB" id="A0A9N9LFK6"/>
<feature type="compositionally biased region" description="Acidic residues" evidence="1">
    <location>
        <begin position="128"/>
        <end position="141"/>
    </location>
</feature>
<dbReference type="Proteomes" id="UP000701801">
    <property type="component" value="Unassembled WGS sequence"/>
</dbReference>
<feature type="region of interest" description="Disordered" evidence="1">
    <location>
        <begin position="123"/>
        <end position="161"/>
    </location>
</feature>
<reference evidence="2" key="1">
    <citation type="submission" date="2021-07" db="EMBL/GenBank/DDBJ databases">
        <authorList>
            <person name="Durling M."/>
        </authorList>
    </citation>
    <scope>NUCLEOTIDE SEQUENCE</scope>
</reference>
<evidence type="ECO:0000256" key="1">
    <source>
        <dbReference type="SAM" id="MobiDB-lite"/>
    </source>
</evidence>
<evidence type="ECO:0000313" key="2">
    <source>
        <dbReference type="EMBL" id="CAG8971439.1"/>
    </source>
</evidence>
<dbReference type="EMBL" id="CAJVRM010000020">
    <property type="protein sequence ID" value="CAG8971439.1"/>
    <property type="molecule type" value="Genomic_DNA"/>
</dbReference>
<gene>
    <name evidence="2" type="ORF">HYALB_00002022</name>
</gene>
<comment type="caution">
    <text evidence="2">The sequence shown here is derived from an EMBL/GenBank/DDBJ whole genome shotgun (WGS) entry which is preliminary data.</text>
</comment>
<organism evidence="2 3">
    <name type="scientific">Hymenoscyphus albidus</name>
    <dbReference type="NCBI Taxonomy" id="595503"/>
    <lineage>
        <taxon>Eukaryota</taxon>
        <taxon>Fungi</taxon>
        <taxon>Dikarya</taxon>
        <taxon>Ascomycota</taxon>
        <taxon>Pezizomycotina</taxon>
        <taxon>Leotiomycetes</taxon>
        <taxon>Helotiales</taxon>
        <taxon>Helotiaceae</taxon>
        <taxon>Hymenoscyphus</taxon>
    </lineage>
</organism>
<accession>A0A9N9LFK6</accession>
<name>A0A9N9LFK6_9HELO</name>
<keyword evidence="3" id="KW-1185">Reference proteome</keyword>
<sequence>MDDEEEEEEEERRRVYSRARGGRLRPDIHTLVLLYQREVKDDFLHIPRVQEGVRKEEKKIKKLTRSIISPVPLSPGNKSPGSVKLEWEIDILAPLIYLFSNSQILKLYNEQCIKITITIVKKERGKEEDDDDEDDDEEESNPEWSNKNTQQKKGRKGEEGE</sequence>
<protein>
    <submittedName>
        <fullName evidence="2">Uncharacterized protein</fullName>
    </submittedName>
</protein>